<dbReference type="InterPro" id="IPR018356">
    <property type="entry name" value="Tscrpt_reg_HTH_DeoR_CS"/>
</dbReference>
<dbReference type="PIRSF" id="PIRSF016838">
    <property type="entry name" value="PafC"/>
    <property type="match status" value="1"/>
</dbReference>
<evidence type="ECO:0000256" key="1">
    <source>
        <dbReference type="ARBA" id="ARBA00023015"/>
    </source>
</evidence>
<dbReference type="Proteomes" id="UP000183180">
    <property type="component" value="Unassembled WGS sequence"/>
</dbReference>
<keyword evidence="1" id="KW-0805">Transcription regulation</keyword>
<dbReference type="InterPro" id="IPR036388">
    <property type="entry name" value="WH-like_DNA-bd_sf"/>
</dbReference>
<organism evidence="5 6">
    <name type="scientific">Gordonia westfalica</name>
    <dbReference type="NCBI Taxonomy" id="158898"/>
    <lineage>
        <taxon>Bacteria</taxon>
        <taxon>Bacillati</taxon>
        <taxon>Actinomycetota</taxon>
        <taxon>Actinomycetes</taxon>
        <taxon>Mycobacteriales</taxon>
        <taxon>Gordoniaceae</taxon>
        <taxon>Gordonia</taxon>
    </lineage>
</organism>
<gene>
    <name evidence="5" type="ORF">SAMN04488548_134146</name>
</gene>
<dbReference type="PROSITE" id="PS51000">
    <property type="entry name" value="HTH_DEOR_2"/>
    <property type="match status" value="1"/>
</dbReference>
<proteinExistence type="predicted"/>
<dbReference type="Pfam" id="PF13280">
    <property type="entry name" value="WYL"/>
    <property type="match status" value="1"/>
</dbReference>
<dbReference type="InterPro" id="IPR057727">
    <property type="entry name" value="WCX_dom"/>
</dbReference>
<dbReference type="SUPFAM" id="SSF46785">
    <property type="entry name" value="Winged helix' DNA-binding domain"/>
    <property type="match status" value="1"/>
</dbReference>
<dbReference type="InterPro" id="IPR028349">
    <property type="entry name" value="PafC-like"/>
</dbReference>
<evidence type="ECO:0000256" key="2">
    <source>
        <dbReference type="ARBA" id="ARBA00023125"/>
    </source>
</evidence>
<dbReference type="AlphaFoldDB" id="A0A1H2GWJ6"/>
<dbReference type="InterPro" id="IPR013196">
    <property type="entry name" value="HTH_11"/>
</dbReference>
<dbReference type="PROSITE" id="PS00894">
    <property type="entry name" value="HTH_DEOR_1"/>
    <property type="match status" value="1"/>
</dbReference>
<evidence type="ECO:0000256" key="3">
    <source>
        <dbReference type="ARBA" id="ARBA00023163"/>
    </source>
</evidence>
<dbReference type="Gene3D" id="1.10.10.10">
    <property type="entry name" value="Winged helix-like DNA-binding domain superfamily/Winged helix DNA-binding domain"/>
    <property type="match status" value="1"/>
</dbReference>
<dbReference type="PANTHER" id="PTHR34580">
    <property type="match status" value="1"/>
</dbReference>
<protein>
    <submittedName>
        <fullName evidence="5">HTH domain-containing protein</fullName>
    </submittedName>
</protein>
<evidence type="ECO:0000313" key="6">
    <source>
        <dbReference type="Proteomes" id="UP000183180"/>
    </source>
</evidence>
<dbReference type="STRING" id="158898.SAMN04488548_134146"/>
<sequence>MPATSSAETSQRLLALLSLLQQTREWPGSRLAERLQVSERTVRRDVERLRELGYRIDGTKGRDGGYRLDAGTALPPMLFDDEQAVAIAIALKTATGTGAGIAESAGRALSTMRQVLPRRLSTRIDSLEVSAAGNGHGEVGTDVILAVDAAIRASEELRFDYRRAGEDFDDDAAPRRTQPHHLVAWSGRWYVVGWSPQSQDWRTYRADRVRPRVPNGPRFVPREIPGGDVGKFLAGRFKGSTEADEWPCRGEVILHLDARDVASYLTDAEVEPRGPGRCRVRLGSFSWAGLCASLARFDADVDVVGPVELQNAFATLAERSSRAAGTALGR</sequence>
<dbReference type="RefSeq" id="WP_074848713.1">
    <property type="nucleotide sequence ID" value="NZ_FNLM01000034.1"/>
</dbReference>
<name>A0A1H2GWJ6_9ACTN</name>
<dbReference type="Pfam" id="PF08279">
    <property type="entry name" value="HTH_11"/>
    <property type="match status" value="1"/>
</dbReference>
<accession>A0A1H2GWJ6</accession>
<dbReference type="Pfam" id="PF25583">
    <property type="entry name" value="WCX"/>
    <property type="match status" value="1"/>
</dbReference>
<evidence type="ECO:0000259" key="4">
    <source>
        <dbReference type="PROSITE" id="PS51000"/>
    </source>
</evidence>
<reference evidence="5 6" key="1">
    <citation type="submission" date="2016-10" db="EMBL/GenBank/DDBJ databases">
        <authorList>
            <person name="de Groot N.N."/>
        </authorList>
    </citation>
    <scope>NUCLEOTIDE SEQUENCE [LARGE SCALE GENOMIC DNA]</scope>
    <source>
        <strain evidence="5 6">DSM 44215</strain>
    </source>
</reference>
<dbReference type="GO" id="GO:0003700">
    <property type="term" value="F:DNA-binding transcription factor activity"/>
    <property type="evidence" value="ECO:0007669"/>
    <property type="project" value="InterPro"/>
</dbReference>
<dbReference type="InterPro" id="IPR026881">
    <property type="entry name" value="WYL_dom"/>
</dbReference>
<dbReference type="GO" id="GO:0003677">
    <property type="term" value="F:DNA binding"/>
    <property type="evidence" value="ECO:0007669"/>
    <property type="project" value="UniProtKB-KW"/>
</dbReference>
<dbReference type="PANTHER" id="PTHR34580:SF3">
    <property type="entry name" value="PROTEIN PAFB"/>
    <property type="match status" value="1"/>
</dbReference>
<dbReference type="InterPro" id="IPR051534">
    <property type="entry name" value="CBASS_pafABC_assoc_protein"/>
</dbReference>
<dbReference type="PROSITE" id="PS52050">
    <property type="entry name" value="WYL"/>
    <property type="match status" value="1"/>
</dbReference>
<dbReference type="InterPro" id="IPR001034">
    <property type="entry name" value="DeoR_HTH"/>
</dbReference>
<dbReference type="EMBL" id="FNLM01000034">
    <property type="protein sequence ID" value="SDU23963.1"/>
    <property type="molecule type" value="Genomic_DNA"/>
</dbReference>
<evidence type="ECO:0000313" key="5">
    <source>
        <dbReference type="EMBL" id="SDU23963.1"/>
    </source>
</evidence>
<dbReference type="OrthoDB" id="8555652at2"/>
<feature type="domain" description="HTH deoR-type" evidence="4">
    <location>
        <begin position="9"/>
        <end position="68"/>
    </location>
</feature>
<keyword evidence="3" id="KW-0804">Transcription</keyword>
<dbReference type="InterPro" id="IPR036390">
    <property type="entry name" value="WH_DNA-bd_sf"/>
</dbReference>
<keyword evidence="2" id="KW-0238">DNA-binding</keyword>